<dbReference type="Proteomes" id="UP000692954">
    <property type="component" value="Unassembled WGS sequence"/>
</dbReference>
<dbReference type="EMBL" id="CAJJDN010000341">
    <property type="protein sequence ID" value="CAD8130895.1"/>
    <property type="molecule type" value="Genomic_DNA"/>
</dbReference>
<evidence type="ECO:0000256" key="1">
    <source>
        <dbReference type="SAM" id="Phobius"/>
    </source>
</evidence>
<keyword evidence="3" id="KW-1185">Reference proteome</keyword>
<organism evidence="2 3">
    <name type="scientific">Paramecium sonneborni</name>
    <dbReference type="NCBI Taxonomy" id="65129"/>
    <lineage>
        <taxon>Eukaryota</taxon>
        <taxon>Sar</taxon>
        <taxon>Alveolata</taxon>
        <taxon>Ciliophora</taxon>
        <taxon>Intramacronucleata</taxon>
        <taxon>Oligohymenophorea</taxon>
        <taxon>Peniculida</taxon>
        <taxon>Parameciidae</taxon>
        <taxon>Paramecium</taxon>
    </lineage>
</organism>
<proteinExistence type="predicted"/>
<gene>
    <name evidence="2" type="ORF">PSON_ATCC_30995.1.T3410001</name>
</gene>
<evidence type="ECO:0000313" key="3">
    <source>
        <dbReference type="Proteomes" id="UP000692954"/>
    </source>
</evidence>
<sequence length="156" mass="18603">MQLLSQMKSCSENYFINYNITFNSQIIIFKIVVRVKKKIIILKLIESQINNNDQNSIKTKFYIKLDDQALTNAQFKQIMNQLCKKFEYDSIPPYTDSIQKSNLLEQTFLVLFAIFINTIIIQGTLQLIQNFQFKNILQSQRQNYNPQDRERSYQIR</sequence>
<evidence type="ECO:0008006" key="4">
    <source>
        <dbReference type="Google" id="ProtNLM"/>
    </source>
</evidence>
<protein>
    <recommendedName>
        <fullName evidence="4">Transmembrane protein</fullName>
    </recommendedName>
</protein>
<keyword evidence="1" id="KW-1133">Transmembrane helix</keyword>
<reference evidence="2" key="1">
    <citation type="submission" date="2021-01" db="EMBL/GenBank/DDBJ databases">
        <authorList>
            <consortium name="Genoscope - CEA"/>
            <person name="William W."/>
        </authorList>
    </citation>
    <scope>NUCLEOTIDE SEQUENCE</scope>
</reference>
<keyword evidence="1" id="KW-0812">Transmembrane</keyword>
<name>A0A8S1RV97_9CILI</name>
<accession>A0A8S1RV97</accession>
<comment type="caution">
    <text evidence="2">The sequence shown here is derived from an EMBL/GenBank/DDBJ whole genome shotgun (WGS) entry which is preliminary data.</text>
</comment>
<feature type="transmembrane region" description="Helical" evidence="1">
    <location>
        <begin position="108"/>
        <end position="128"/>
    </location>
</feature>
<keyword evidence="1" id="KW-0472">Membrane</keyword>
<feature type="transmembrane region" description="Helical" evidence="1">
    <location>
        <begin position="15"/>
        <end position="33"/>
    </location>
</feature>
<evidence type="ECO:0000313" key="2">
    <source>
        <dbReference type="EMBL" id="CAD8130895.1"/>
    </source>
</evidence>
<dbReference type="AlphaFoldDB" id="A0A8S1RV97"/>